<dbReference type="InterPro" id="IPR000731">
    <property type="entry name" value="SSD"/>
</dbReference>
<dbReference type="GO" id="GO:0042910">
    <property type="term" value="F:xenobiotic transmembrane transporter activity"/>
    <property type="evidence" value="ECO:0007669"/>
    <property type="project" value="TreeGrafter"/>
</dbReference>
<dbReference type="FunFam" id="3.30.70.1430:FF:000001">
    <property type="entry name" value="Efflux pump membrane transporter"/>
    <property type="match status" value="1"/>
</dbReference>
<dbReference type="SUPFAM" id="SSF82866">
    <property type="entry name" value="Multidrug efflux transporter AcrB transmembrane domain"/>
    <property type="match status" value="2"/>
</dbReference>
<dbReference type="Gene3D" id="3.30.70.1430">
    <property type="entry name" value="Multidrug efflux transporter AcrB pore domain"/>
    <property type="match status" value="2"/>
</dbReference>
<dbReference type="SUPFAM" id="SSF82714">
    <property type="entry name" value="Multidrug efflux transporter AcrB TolC docking domain, DN and DC subdomains"/>
    <property type="match status" value="2"/>
</dbReference>
<feature type="transmembrane region" description="Helical" evidence="9">
    <location>
        <begin position="473"/>
        <end position="500"/>
    </location>
</feature>
<keyword evidence="12" id="KW-1185">Reference proteome</keyword>
<keyword evidence="4" id="KW-1003">Cell membrane</keyword>
<dbReference type="Proteomes" id="UP000238071">
    <property type="component" value="Unassembled WGS sequence"/>
</dbReference>
<evidence type="ECO:0000256" key="5">
    <source>
        <dbReference type="ARBA" id="ARBA00022519"/>
    </source>
</evidence>
<dbReference type="GO" id="GO:0009636">
    <property type="term" value="P:response to toxic substance"/>
    <property type="evidence" value="ECO:0007669"/>
    <property type="project" value="UniProtKB-ARBA"/>
</dbReference>
<dbReference type="RefSeq" id="WP_104424771.1">
    <property type="nucleotide sequence ID" value="NZ_PTIY01000013.1"/>
</dbReference>
<evidence type="ECO:0000256" key="1">
    <source>
        <dbReference type="ARBA" id="ARBA00004429"/>
    </source>
</evidence>
<accession>A0A2S6GRB0</accession>
<feature type="transmembrane region" description="Helical" evidence="9">
    <location>
        <begin position="370"/>
        <end position="391"/>
    </location>
</feature>
<evidence type="ECO:0000313" key="11">
    <source>
        <dbReference type="EMBL" id="PPK67736.1"/>
    </source>
</evidence>
<evidence type="ECO:0000256" key="4">
    <source>
        <dbReference type="ARBA" id="ARBA00022475"/>
    </source>
</evidence>
<dbReference type="NCBIfam" id="TIGR00915">
    <property type="entry name" value="2A0602"/>
    <property type="match status" value="1"/>
</dbReference>
<evidence type="ECO:0000259" key="10">
    <source>
        <dbReference type="PROSITE" id="PS50156"/>
    </source>
</evidence>
<dbReference type="NCBIfam" id="NF000282">
    <property type="entry name" value="RND_permease_1"/>
    <property type="match status" value="1"/>
</dbReference>
<dbReference type="FunFam" id="1.20.1640.10:FF:000001">
    <property type="entry name" value="Efflux pump membrane transporter"/>
    <property type="match status" value="1"/>
</dbReference>
<dbReference type="Pfam" id="PF00873">
    <property type="entry name" value="ACR_tran"/>
    <property type="match status" value="1"/>
</dbReference>
<dbReference type="PANTHER" id="PTHR32063">
    <property type="match status" value="1"/>
</dbReference>
<evidence type="ECO:0000256" key="2">
    <source>
        <dbReference type="ARBA" id="ARBA00010942"/>
    </source>
</evidence>
<keyword evidence="3 9" id="KW-0813">Transport</keyword>
<dbReference type="Gene3D" id="3.30.2090.10">
    <property type="entry name" value="Multidrug efflux transporter AcrB TolC docking domain, DN and DC subdomains"/>
    <property type="match status" value="2"/>
</dbReference>
<dbReference type="Gene3D" id="3.30.70.1440">
    <property type="entry name" value="Multidrug efflux transporter AcrB pore domain"/>
    <property type="match status" value="1"/>
</dbReference>
<feature type="transmembrane region" description="Helical" evidence="9">
    <location>
        <begin position="979"/>
        <end position="999"/>
    </location>
</feature>
<comment type="caution">
    <text evidence="11">The sequence shown here is derived from an EMBL/GenBank/DDBJ whole genome shotgun (WGS) entry which is preliminary data.</text>
</comment>
<feature type="transmembrane region" description="Helical" evidence="9">
    <location>
        <begin position="343"/>
        <end position="363"/>
    </location>
</feature>
<feature type="transmembrane region" description="Helical" evidence="9">
    <location>
        <begin position="397"/>
        <end position="420"/>
    </location>
</feature>
<dbReference type="InterPro" id="IPR004764">
    <property type="entry name" value="MdtF-like"/>
</dbReference>
<dbReference type="GO" id="GO:0005886">
    <property type="term" value="C:plasma membrane"/>
    <property type="evidence" value="ECO:0007669"/>
    <property type="project" value="UniProtKB-SubCell"/>
</dbReference>
<dbReference type="InterPro" id="IPR027463">
    <property type="entry name" value="AcrB_DN_DC_subdom"/>
</dbReference>
<sequence length="1070" mass="116320">MNRFTHFFIDRPIFAAVLSIIIILVGGLALIGLPIAQYPEIAPPTVVVSAVYPGANAQVVAETVATPIEQEVNGVEDMLYMSSQSSNSGSMALTITFKPGTDLDKAQVLVQNRVALADPRLPQEVSRQGISVKKRSPDLSLVVNLISPDKRYDSVYLSNYALLQIKDTLARLPGVGEILIFGARDYSMRLWLNPEKIAARDLTASDVVNAIREQNIQVAAGVVGQQPTKENVDFQYTVSTTGRLMAPDQFAEIVIKKGKDGQVTYLKDVARIELGAKDYNSGLLMDGEPSVGLAIFQLPGSNAQETKKAVIETMEKLKPRFPQGLDYTIVYDTVIFVEQSIDAVIKTLLEAILLVVLVVVIFLQNWRATIIPLLAVPVSLIGTFAVMSALGLSLNTLSLFGLVLAIGIVVDDAIVVVENVERHIAEGLSARDATRKAMEEVVGPIIATALVLVAVFVPTAFITGVSGAFYKQFALTIAVSTVISAFNSLTLSPALCALLLDRAHGDKDLLTRLVDRLFGWFFVRFNRFFDSFSEGYSRLVGRLIRMTAVVGVLYIGLNGLNFLAFEKVPTGFIPPQDQGYLVMYAQLPDAASLARTQEVVQKATGIILETEGVKHLIAYSGFSILSGSSQSNVATMFATLDDFGQRSGHPELHSTAIIKDLQQRLSQIEGAQIAVFAPPPIRGMSSVGGFKLQVQDRSNAGIAALQSTTNEMIAKGNQQPGLAGLFTTFRAEVPQLFLDVDRTRAKSMDVPLKEVFDTLQIYLGSMYVNDFNNFGRTYQVVAQADSEFRMEPSDIAELKTRNNQGGMVPLGSLMSVKKITGPNNISHYNMYPTAEINGATLPGVSSGQAITIMNKLMDAELPPGFDFEWTELSLQQVLAGNVAMLVFPLSVIFVFLALAALYESWSLPFAVILIVPMCILSSLAGVWLRDMDNNIFTQIGFIVLVGLSSKNAILIVEFAKRRQEDGINRFDAAVEASRIRLRPILMTSFAFIMGVFPLVKAQGAGAESRQLLGTAVFSGMLGVTLFGLLLTPVFYVIAQGLAQRWQASRHKAPVLMPHEPVSGPDLSTKE</sequence>
<evidence type="ECO:0000256" key="7">
    <source>
        <dbReference type="ARBA" id="ARBA00022989"/>
    </source>
</evidence>
<dbReference type="Gene3D" id="1.20.1640.10">
    <property type="entry name" value="Multidrug efflux transporter AcrB transmembrane domain"/>
    <property type="match status" value="2"/>
</dbReference>
<feature type="transmembrane region" description="Helical" evidence="9">
    <location>
        <begin position="1011"/>
        <end position="1038"/>
    </location>
</feature>
<dbReference type="GO" id="GO:0015562">
    <property type="term" value="F:efflux transmembrane transporter activity"/>
    <property type="evidence" value="ECO:0007669"/>
    <property type="project" value="InterPro"/>
</dbReference>
<dbReference type="PROSITE" id="PS50156">
    <property type="entry name" value="SSD"/>
    <property type="match status" value="1"/>
</dbReference>
<dbReference type="AlphaFoldDB" id="A0A2S6GRB0"/>
<dbReference type="InterPro" id="IPR001036">
    <property type="entry name" value="Acrflvin-R"/>
</dbReference>
<protein>
    <recommendedName>
        <fullName evidence="9">Efflux pump membrane transporter</fullName>
    </recommendedName>
</protein>
<dbReference type="PRINTS" id="PR00702">
    <property type="entry name" value="ACRIFLAVINRP"/>
</dbReference>
<feature type="domain" description="SSD" evidence="10">
    <location>
        <begin position="373"/>
        <end position="498"/>
    </location>
</feature>
<comment type="similarity">
    <text evidence="2 9">Belongs to the resistance-nodulation-cell division (RND) (TC 2.A.6) family.</text>
</comment>
<evidence type="ECO:0000256" key="6">
    <source>
        <dbReference type="ARBA" id="ARBA00022692"/>
    </source>
</evidence>
<feature type="transmembrane region" description="Helical" evidence="9">
    <location>
        <begin position="543"/>
        <end position="565"/>
    </location>
</feature>
<feature type="transmembrane region" description="Helical" evidence="9">
    <location>
        <begin position="882"/>
        <end position="902"/>
    </location>
</feature>
<keyword evidence="5 9" id="KW-0997">Cell inner membrane</keyword>
<feature type="transmembrane region" description="Helical" evidence="9">
    <location>
        <begin position="12"/>
        <end position="36"/>
    </location>
</feature>
<evidence type="ECO:0000256" key="3">
    <source>
        <dbReference type="ARBA" id="ARBA00022448"/>
    </source>
</evidence>
<feature type="transmembrane region" description="Helical" evidence="9">
    <location>
        <begin position="935"/>
        <end position="958"/>
    </location>
</feature>
<evidence type="ECO:0000313" key="12">
    <source>
        <dbReference type="Proteomes" id="UP000238071"/>
    </source>
</evidence>
<evidence type="ECO:0000256" key="9">
    <source>
        <dbReference type="RuleBase" id="RU364070"/>
    </source>
</evidence>
<keyword evidence="7 9" id="KW-1133">Transmembrane helix</keyword>
<dbReference type="SUPFAM" id="SSF82693">
    <property type="entry name" value="Multidrug efflux transporter AcrB pore domain, PN1, PN2, PC1 and PC2 subdomains"/>
    <property type="match status" value="4"/>
</dbReference>
<dbReference type="Gene3D" id="3.30.70.1320">
    <property type="entry name" value="Multidrug efflux transporter AcrB pore domain like"/>
    <property type="match status" value="1"/>
</dbReference>
<dbReference type="PANTHER" id="PTHR32063:SF11">
    <property type="entry name" value="CATION OR DRUG EFFLUX SYSTEM PROTEIN"/>
    <property type="match status" value="1"/>
</dbReference>
<gene>
    <name evidence="11" type="ORF">B0F88_11376</name>
</gene>
<evidence type="ECO:0000256" key="8">
    <source>
        <dbReference type="ARBA" id="ARBA00023136"/>
    </source>
</evidence>
<feature type="transmembrane region" description="Helical" evidence="9">
    <location>
        <begin position="909"/>
        <end position="929"/>
    </location>
</feature>
<reference evidence="11 12" key="1">
    <citation type="submission" date="2018-02" db="EMBL/GenBank/DDBJ databases">
        <title>Subsurface microbial communities from deep shales in Ohio and West Virginia, USA.</title>
        <authorList>
            <person name="Wrighton K."/>
        </authorList>
    </citation>
    <scope>NUCLEOTIDE SEQUENCE [LARGE SCALE GENOMIC DNA]</scope>
    <source>
        <strain evidence="11 12">OWC-G53F</strain>
    </source>
</reference>
<feature type="transmembrane region" description="Helical" evidence="9">
    <location>
        <begin position="441"/>
        <end position="461"/>
    </location>
</feature>
<keyword evidence="6 9" id="KW-0812">Transmembrane</keyword>
<dbReference type="OrthoDB" id="9758297at2"/>
<proteinExistence type="inferred from homology"/>
<comment type="subcellular location">
    <subcellularLocation>
        <location evidence="1 9">Cell inner membrane</location>
        <topology evidence="1 9">Multi-pass membrane protein</topology>
    </subcellularLocation>
</comment>
<organism evidence="11 12">
    <name type="scientific">Methylobacter tundripaludum</name>
    <dbReference type="NCBI Taxonomy" id="173365"/>
    <lineage>
        <taxon>Bacteria</taxon>
        <taxon>Pseudomonadati</taxon>
        <taxon>Pseudomonadota</taxon>
        <taxon>Gammaproteobacteria</taxon>
        <taxon>Methylococcales</taxon>
        <taxon>Methylococcaceae</taxon>
        <taxon>Methylobacter</taxon>
    </lineage>
</organism>
<keyword evidence="8 9" id="KW-0472">Membrane</keyword>
<dbReference type="EMBL" id="PTIY01000013">
    <property type="protein sequence ID" value="PPK67736.1"/>
    <property type="molecule type" value="Genomic_DNA"/>
</dbReference>
<name>A0A2S6GRB0_9GAMM</name>